<reference evidence="9 10" key="1">
    <citation type="submission" date="2015-09" db="EMBL/GenBank/DDBJ databases">
        <title>Heavy metals and arsenic resistance mechanisms in polyextremophilic archaea of the family Ferroplasmaceae.</title>
        <authorList>
            <person name="Bulaev A.G."/>
            <person name="Kanygina A.V."/>
        </authorList>
    </citation>
    <scope>NUCLEOTIDE SEQUENCE [LARGE SCALE GENOMIC DNA]</scope>
    <source>
        <strain evidence="9 10">BH2</strain>
    </source>
</reference>
<organism evidence="9 10">
    <name type="scientific">Acidiplasma cupricumulans</name>
    <dbReference type="NCBI Taxonomy" id="312540"/>
    <lineage>
        <taxon>Archaea</taxon>
        <taxon>Methanobacteriati</taxon>
        <taxon>Thermoplasmatota</taxon>
        <taxon>Thermoplasmata</taxon>
        <taxon>Thermoplasmatales</taxon>
        <taxon>Ferroplasmaceae</taxon>
        <taxon>Acidiplasma</taxon>
    </lineage>
</organism>
<dbReference type="PANTHER" id="PTHR43713:SF3">
    <property type="entry name" value="GLUTAMATE-1-SEMIALDEHYDE 2,1-AMINOMUTASE 1, CHLOROPLASTIC-RELATED"/>
    <property type="match status" value="1"/>
</dbReference>
<evidence type="ECO:0000256" key="1">
    <source>
        <dbReference type="ARBA" id="ARBA00001579"/>
    </source>
</evidence>
<dbReference type="UniPathway" id="UPA00251">
    <property type="reaction ID" value="UER00317"/>
</dbReference>
<dbReference type="InterPro" id="IPR015422">
    <property type="entry name" value="PyrdxlP-dep_Trfase_small"/>
</dbReference>
<gene>
    <name evidence="8" type="primary">hemL</name>
    <name evidence="9" type="ORF">AOG55_06790</name>
</gene>
<dbReference type="FunFam" id="3.40.640.10:FF:000021">
    <property type="entry name" value="Glutamate-1-semialdehyde 2,1-aminomutase"/>
    <property type="match status" value="1"/>
</dbReference>
<accession>A0A0N8VL35</accession>
<dbReference type="NCBIfam" id="NF000818">
    <property type="entry name" value="PRK00062.1"/>
    <property type="match status" value="1"/>
</dbReference>
<dbReference type="FunCoup" id="A0A0N8VL35">
    <property type="interactions" value="117"/>
</dbReference>
<keyword evidence="6 8" id="KW-0413">Isomerase</keyword>
<dbReference type="InterPro" id="IPR015421">
    <property type="entry name" value="PyrdxlP-dep_Trfase_major"/>
</dbReference>
<comment type="subcellular location">
    <subcellularLocation>
        <location evidence="8">Cytoplasm</location>
    </subcellularLocation>
</comment>
<comment type="cofactor">
    <cofactor evidence="2 8">
        <name>pyridoxal 5'-phosphate</name>
        <dbReference type="ChEBI" id="CHEBI:597326"/>
    </cofactor>
</comment>
<evidence type="ECO:0000256" key="4">
    <source>
        <dbReference type="ARBA" id="ARBA00008981"/>
    </source>
</evidence>
<dbReference type="GO" id="GO:0005737">
    <property type="term" value="C:cytoplasm"/>
    <property type="evidence" value="ECO:0007669"/>
    <property type="project" value="UniProtKB-SubCell"/>
</dbReference>
<evidence type="ECO:0000313" key="9">
    <source>
        <dbReference type="EMBL" id="KQB35420.1"/>
    </source>
</evidence>
<keyword evidence="9" id="KW-0808">Transferase</keyword>
<evidence type="ECO:0000256" key="3">
    <source>
        <dbReference type="ARBA" id="ARBA00004819"/>
    </source>
</evidence>
<comment type="caution">
    <text evidence="9">The sequence shown here is derived from an EMBL/GenBank/DDBJ whole genome shotgun (WGS) entry which is preliminary data.</text>
</comment>
<dbReference type="InParanoid" id="A0A0N8VL35"/>
<dbReference type="EC" id="5.4.3.8" evidence="8"/>
<dbReference type="PROSITE" id="PS00600">
    <property type="entry name" value="AA_TRANSFER_CLASS_3"/>
    <property type="match status" value="1"/>
</dbReference>
<dbReference type="GO" id="GO:0042286">
    <property type="term" value="F:glutamate-1-semialdehyde 2,1-aminomutase activity"/>
    <property type="evidence" value="ECO:0007669"/>
    <property type="project" value="UniProtKB-UniRule"/>
</dbReference>
<dbReference type="AlphaFoldDB" id="A0A0N8VL35"/>
<dbReference type="InterPro" id="IPR015424">
    <property type="entry name" value="PyrdxlP-dep_Trfase"/>
</dbReference>
<evidence type="ECO:0000256" key="6">
    <source>
        <dbReference type="ARBA" id="ARBA00023235"/>
    </source>
</evidence>
<evidence type="ECO:0000313" key="10">
    <source>
        <dbReference type="Proteomes" id="UP000050301"/>
    </source>
</evidence>
<evidence type="ECO:0000256" key="2">
    <source>
        <dbReference type="ARBA" id="ARBA00001933"/>
    </source>
</evidence>
<dbReference type="Gene3D" id="3.40.640.10">
    <property type="entry name" value="Type I PLP-dependent aspartate aminotransferase-like (Major domain)"/>
    <property type="match status" value="1"/>
</dbReference>
<dbReference type="InterPro" id="IPR004639">
    <property type="entry name" value="4pyrrol_synth_GluAld_NH2Trfase"/>
</dbReference>
<dbReference type="InterPro" id="IPR049704">
    <property type="entry name" value="Aminotrans_3_PPA_site"/>
</dbReference>
<dbReference type="Proteomes" id="UP000050301">
    <property type="component" value="Unassembled WGS sequence"/>
</dbReference>
<dbReference type="Gene3D" id="3.90.1150.10">
    <property type="entry name" value="Aspartate Aminotransferase, domain 1"/>
    <property type="match status" value="1"/>
</dbReference>
<dbReference type="InterPro" id="IPR005814">
    <property type="entry name" value="Aminotrans_3"/>
</dbReference>
<dbReference type="HAMAP" id="MF_00375">
    <property type="entry name" value="HemL_aminotrans_3"/>
    <property type="match status" value="1"/>
</dbReference>
<dbReference type="NCBIfam" id="TIGR00713">
    <property type="entry name" value="hemL"/>
    <property type="match status" value="1"/>
</dbReference>
<dbReference type="GO" id="GO:0030170">
    <property type="term" value="F:pyridoxal phosphate binding"/>
    <property type="evidence" value="ECO:0007669"/>
    <property type="project" value="InterPro"/>
</dbReference>
<comment type="similarity">
    <text evidence="4 8">Belongs to the class-III pyridoxal-phosphate-dependent aminotransferase family. HemL subfamily.</text>
</comment>
<dbReference type="GO" id="GO:0006782">
    <property type="term" value="P:protoporphyrinogen IX biosynthetic process"/>
    <property type="evidence" value="ECO:0007669"/>
    <property type="project" value="UniProtKB-UniRule"/>
</dbReference>
<keyword evidence="7 8" id="KW-0627">Porphyrin biosynthesis</keyword>
<evidence type="ECO:0000256" key="7">
    <source>
        <dbReference type="ARBA" id="ARBA00023244"/>
    </source>
</evidence>
<dbReference type="PANTHER" id="PTHR43713">
    <property type="entry name" value="GLUTAMATE-1-SEMIALDEHYDE 2,1-AMINOMUTASE"/>
    <property type="match status" value="1"/>
</dbReference>
<dbReference type="Pfam" id="PF00202">
    <property type="entry name" value="Aminotran_3"/>
    <property type="match status" value="1"/>
</dbReference>
<proteinExistence type="inferred from homology"/>
<keyword evidence="5 8" id="KW-0663">Pyridoxal phosphate</keyword>
<keyword evidence="9" id="KW-0032">Aminotransferase</keyword>
<comment type="pathway">
    <text evidence="3">Porphyrin-containing compound metabolism; protoporphyrin-IX biosynthesis; 5-aminolevulinate from L-glutamyl-tRNA(Glu): step 2/2.</text>
</comment>
<protein>
    <recommendedName>
        <fullName evidence="8">Glutamate-1-semialdehyde 2,1-aminomutase</fullName>
        <shortName evidence="8">GSA</shortName>
        <ecNumber evidence="8">5.4.3.8</ecNumber>
    </recommendedName>
    <alternativeName>
        <fullName evidence="8">Glutamate-1-semialdehyde aminotransferase</fullName>
        <shortName evidence="8">GSA-AT</shortName>
    </alternativeName>
</protein>
<evidence type="ECO:0000256" key="8">
    <source>
        <dbReference type="HAMAP-Rule" id="MF_00375"/>
    </source>
</evidence>
<dbReference type="CDD" id="cd00610">
    <property type="entry name" value="OAT_like"/>
    <property type="match status" value="1"/>
</dbReference>
<dbReference type="RefSeq" id="WP_048101742.1">
    <property type="nucleotide sequence ID" value="NZ_LKBH01000137.1"/>
</dbReference>
<evidence type="ECO:0000256" key="5">
    <source>
        <dbReference type="ARBA" id="ARBA00022898"/>
    </source>
</evidence>
<dbReference type="GO" id="GO:0008483">
    <property type="term" value="F:transaminase activity"/>
    <property type="evidence" value="ECO:0007669"/>
    <property type="project" value="UniProtKB-KW"/>
</dbReference>
<keyword evidence="8" id="KW-0963">Cytoplasm</keyword>
<feature type="modified residue" description="N6-(pyridoxal phosphate)lysine" evidence="8">
    <location>
        <position position="261"/>
    </location>
</feature>
<dbReference type="EMBL" id="LKBH01000137">
    <property type="protein sequence ID" value="KQB35420.1"/>
    <property type="molecule type" value="Genomic_DNA"/>
</dbReference>
<name>A0A0N8VL35_9ARCH</name>
<keyword evidence="10" id="KW-1185">Reference proteome</keyword>
<comment type="catalytic activity">
    <reaction evidence="1 8">
        <text>(S)-4-amino-5-oxopentanoate = 5-aminolevulinate</text>
        <dbReference type="Rhea" id="RHEA:14265"/>
        <dbReference type="ChEBI" id="CHEBI:57501"/>
        <dbReference type="ChEBI" id="CHEBI:356416"/>
        <dbReference type="EC" id="5.4.3.8"/>
    </reaction>
</comment>
<sequence>MNSEELFKEAQTLFPMGVNSPVRYYKPVPVIFKHGYGSKIYDVENHEYIDYSLAFGPMILGHANKTVAEKIKNQVDSGILFGSLTENEVKLGEIIRNAVGSIKMMRFTNSGTEATMHAIRLARGFTGRKLIVKMEGGYHGAHDYALIKSGSGNITFGVPSSAGVPEEVSKTVLVGQYNDIESIETLFKQYGNDIACVITEPVLGNIGVVSPKNDFLKSLREITEKYSSLLIFDEVITGFRFAFKGYQDIIGIKPDLTTMGKIIGGGAPIGLFGGREDIMEKISPSGDVYEAGTFSGNPLSTAAGIATLEILRNKDYNYINNYASMLGKALEEITSELHMDVQINVAYSMLQMFFNKTPVVDYRTAISSDANKFRRLFMELLKLGIYVPPSQFETQFISFAHTDSDLNKTVDAYTKALESIRD</sequence>
<dbReference type="SUPFAM" id="SSF53383">
    <property type="entry name" value="PLP-dependent transferases"/>
    <property type="match status" value="1"/>
</dbReference>
<dbReference type="GeneID" id="84222238"/>